<dbReference type="OrthoDB" id="219532at2"/>
<organism evidence="7 8">
    <name type="scientific">Fimbriimonas ginsengisoli Gsoil 348</name>
    <dbReference type="NCBI Taxonomy" id="661478"/>
    <lineage>
        <taxon>Bacteria</taxon>
        <taxon>Bacillati</taxon>
        <taxon>Armatimonadota</taxon>
        <taxon>Fimbriimonadia</taxon>
        <taxon>Fimbriimonadales</taxon>
        <taxon>Fimbriimonadaceae</taxon>
        <taxon>Fimbriimonas</taxon>
    </lineage>
</organism>
<dbReference type="RefSeq" id="WP_025228944.1">
    <property type="nucleotide sequence ID" value="NZ_CP007139.1"/>
</dbReference>
<dbReference type="Proteomes" id="UP000027982">
    <property type="component" value="Chromosome"/>
</dbReference>
<accession>A0A068NYN5</accession>
<proteinExistence type="predicted"/>
<dbReference type="SUPFAM" id="SSF54523">
    <property type="entry name" value="Pili subunits"/>
    <property type="match status" value="1"/>
</dbReference>
<dbReference type="Gene3D" id="3.30.700.10">
    <property type="entry name" value="Glycoprotein, Type 4 Pilin"/>
    <property type="match status" value="1"/>
</dbReference>
<dbReference type="InterPro" id="IPR012902">
    <property type="entry name" value="N_methyl_site"/>
</dbReference>
<dbReference type="GO" id="GO:0015627">
    <property type="term" value="C:type II protein secretion system complex"/>
    <property type="evidence" value="ECO:0007669"/>
    <property type="project" value="InterPro"/>
</dbReference>
<protein>
    <recommendedName>
        <fullName evidence="9">Prepilin-type N-terminal cleavage/methylation domain-containing protein</fullName>
    </recommendedName>
</protein>
<evidence type="ECO:0000256" key="1">
    <source>
        <dbReference type="ARBA" id="ARBA00004167"/>
    </source>
</evidence>
<evidence type="ECO:0000256" key="4">
    <source>
        <dbReference type="ARBA" id="ARBA00022989"/>
    </source>
</evidence>
<evidence type="ECO:0008006" key="9">
    <source>
        <dbReference type="Google" id="ProtNLM"/>
    </source>
</evidence>
<dbReference type="eggNOG" id="COG2165">
    <property type="taxonomic scope" value="Bacteria"/>
</dbReference>
<dbReference type="InterPro" id="IPR000983">
    <property type="entry name" value="Bac_GSPG_pilin"/>
</dbReference>
<dbReference type="HOGENOM" id="CLU_1862210_0_0_0"/>
<dbReference type="KEGG" id="fgi:OP10G_3766"/>
<comment type="subcellular location">
    <subcellularLocation>
        <location evidence="1">Membrane</location>
        <topology evidence="1">Single-pass membrane protein</topology>
    </subcellularLocation>
</comment>
<evidence type="ECO:0000256" key="6">
    <source>
        <dbReference type="SAM" id="Phobius"/>
    </source>
</evidence>
<keyword evidence="5 6" id="KW-0472">Membrane</keyword>
<evidence type="ECO:0000256" key="5">
    <source>
        <dbReference type="ARBA" id="ARBA00023136"/>
    </source>
</evidence>
<evidence type="ECO:0000313" key="8">
    <source>
        <dbReference type="Proteomes" id="UP000027982"/>
    </source>
</evidence>
<dbReference type="GO" id="GO:0015628">
    <property type="term" value="P:protein secretion by the type II secretion system"/>
    <property type="evidence" value="ECO:0007669"/>
    <property type="project" value="InterPro"/>
</dbReference>
<dbReference type="PANTHER" id="PTHR30093">
    <property type="entry name" value="GENERAL SECRETION PATHWAY PROTEIN G"/>
    <property type="match status" value="1"/>
</dbReference>
<evidence type="ECO:0000256" key="2">
    <source>
        <dbReference type="ARBA" id="ARBA00022481"/>
    </source>
</evidence>
<gene>
    <name evidence="7" type="ORF">OP10G_3766</name>
</gene>
<dbReference type="EMBL" id="CP007139">
    <property type="protein sequence ID" value="AIE87134.1"/>
    <property type="molecule type" value="Genomic_DNA"/>
</dbReference>
<keyword evidence="3 6" id="KW-0812">Transmembrane</keyword>
<feature type="transmembrane region" description="Helical" evidence="6">
    <location>
        <begin position="21"/>
        <end position="40"/>
    </location>
</feature>
<dbReference type="PROSITE" id="PS00409">
    <property type="entry name" value="PROKAR_NTER_METHYL"/>
    <property type="match status" value="1"/>
</dbReference>
<dbReference type="GO" id="GO:0016020">
    <property type="term" value="C:membrane"/>
    <property type="evidence" value="ECO:0007669"/>
    <property type="project" value="UniProtKB-SubCell"/>
</dbReference>
<dbReference type="InterPro" id="IPR045584">
    <property type="entry name" value="Pilin-like"/>
</dbReference>
<dbReference type="Pfam" id="PF07963">
    <property type="entry name" value="N_methyl"/>
    <property type="match status" value="1"/>
</dbReference>
<dbReference type="PRINTS" id="PR00813">
    <property type="entry name" value="BCTERIALGSPG"/>
</dbReference>
<name>A0A068NYN5_FIMGI</name>
<reference evidence="7 8" key="1">
    <citation type="journal article" date="2014" name="PLoS ONE">
        <title>The first complete genome sequence of the class fimbriimonadia in the phylum armatimonadetes.</title>
        <authorList>
            <person name="Hu Z.Y."/>
            <person name="Wang Y.Z."/>
            <person name="Im W.T."/>
            <person name="Wang S.Y."/>
            <person name="Zhao G.P."/>
            <person name="Zheng H.J."/>
            <person name="Quan Z.X."/>
        </authorList>
    </citation>
    <scope>NUCLEOTIDE SEQUENCE [LARGE SCALE GENOMIC DNA]</scope>
    <source>
        <strain evidence="7">Gsoil 348</strain>
    </source>
</reference>
<keyword evidence="8" id="KW-1185">Reference proteome</keyword>
<sequence length="140" mass="14486">MLTRNRTRQAARRRGFTLVELLVVVLILATLMAVALPLYLSSVADSSKKTCRANMQSIANAAQAWKVKNRAADFTTMTISALTPDLGAVPTCPDGGAYSIATTGSVNDEGGASTAIPTGSLGISCSIAGHNGFIPGVMTK</sequence>
<keyword evidence="4 6" id="KW-1133">Transmembrane helix</keyword>
<dbReference type="STRING" id="661478.OP10G_3766"/>
<keyword evidence="2" id="KW-0488">Methylation</keyword>
<evidence type="ECO:0000256" key="3">
    <source>
        <dbReference type="ARBA" id="ARBA00022692"/>
    </source>
</evidence>
<dbReference type="PANTHER" id="PTHR30093:SF44">
    <property type="entry name" value="TYPE II SECRETION SYSTEM CORE PROTEIN G"/>
    <property type="match status" value="1"/>
</dbReference>
<dbReference type="AlphaFoldDB" id="A0A068NYN5"/>
<evidence type="ECO:0000313" key="7">
    <source>
        <dbReference type="EMBL" id="AIE87134.1"/>
    </source>
</evidence>
<dbReference type="NCBIfam" id="TIGR02532">
    <property type="entry name" value="IV_pilin_GFxxxE"/>
    <property type="match status" value="1"/>
</dbReference>